<sequence>MTSTSFRTDVAIIGAGPVGLFAIFECGMLGMASHVIDVLDVAGGQCTALYPEKPIYDIPGFPQILGGELIDRLQTQAALFHPVYHLGQQVIELKRLPTDRWFLGTSAGVGIDAAVVILAAGVGSFGPNRPPLAHIQHFEQQPAGSGVQYLVRRRDDYRDRRVVIAGGGDSAVDWAVSLAEIAASVAVVHRRDKFRAAPDSVQKLRRLAAAGTIELVVPFQLAGLEGEGKQLTGVVVRDLDGQTRTLAADVLLPFFGLSQDLGPIARWGLNLYRNHVAIDPSTCSAGSAGVFAIGDIASYPGKLKLILTGFAEAATAAHAAHPVVHPGEALHFEYSTTKGVPAAS</sequence>
<protein>
    <recommendedName>
        <fullName evidence="5">Ferredoxin--NADP reductase</fullName>
        <shortName evidence="5">FNR</shortName>
        <shortName evidence="5">Fd-NADP(+) reductase</shortName>
        <ecNumber evidence="5">1.18.1.2</ecNumber>
    </recommendedName>
</protein>
<dbReference type="PRINTS" id="PR00368">
    <property type="entry name" value="FADPNR"/>
</dbReference>
<comment type="cofactor">
    <cofactor evidence="5">
        <name>FAD</name>
        <dbReference type="ChEBI" id="CHEBI:57692"/>
    </cofactor>
    <text evidence="5">Binds 1 FAD per subunit.</text>
</comment>
<dbReference type="GO" id="GO:0050660">
    <property type="term" value="F:flavin adenine dinucleotide binding"/>
    <property type="evidence" value="ECO:0007669"/>
    <property type="project" value="UniProtKB-UniRule"/>
</dbReference>
<evidence type="ECO:0000259" key="6">
    <source>
        <dbReference type="Pfam" id="PF07992"/>
    </source>
</evidence>
<feature type="binding site" evidence="5">
    <location>
        <position position="90"/>
    </location>
    <ligand>
        <name>FAD</name>
        <dbReference type="ChEBI" id="CHEBI:57692"/>
    </ligand>
</feature>
<dbReference type="KEGG" id="dvn:HQ394_04730"/>
<dbReference type="GO" id="GO:0004324">
    <property type="term" value="F:ferredoxin-NADP+ reductase activity"/>
    <property type="evidence" value="ECO:0007669"/>
    <property type="project" value="UniProtKB-UniRule"/>
</dbReference>
<feature type="binding site" evidence="5">
    <location>
        <position position="295"/>
    </location>
    <ligand>
        <name>FAD</name>
        <dbReference type="ChEBI" id="CHEBI:57692"/>
    </ligand>
</feature>
<dbReference type="EC" id="1.18.1.2" evidence="5"/>
<proteinExistence type="inferred from homology"/>
<gene>
    <name evidence="7" type="ORF">HQ394_04730</name>
</gene>
<evidence type="ECO:0000256" key="2">
    <source>
        <dbReference type="ARBA" id="ARBA00022827"/>
    </source>
</evidence>
<accession>A0A7H1MZA1</accession>
<evidence type="ECO:0000256" key="5">
    <source>
        <dbReference type="HAMAP-Rule" id="MF_01685"/>
    </source>
</evidence>
<comment type="subunit">
    <text evidence="5">Homodimer.</text>
</comment>
<keyword evidence="4 5" id="KW-0560">Oxidoreductase</keyword>
<feature type="binding site" evidence="5">
    <location>
        <position position="125"/>
    </location>
    <ligand>
        <name>FAD</name>
        <dbReference type="ChEBI" id="CHEBI:57692"/>
    </ligand>
</feature>
<dbReference type="EMBL" id="CP053923">
    <property type="protein sequence ID" value="QNT68787.1"/>
    <property type="molecule type" value="Genomic_DNA"/>
</dbReference>
<dbReference type="PRINTS" id="PR00469">
    <property type="entry name" value="PNDRDTASEII"/>
</dbReference>
<comment type="caution">
    <text evidence="5">Lacks conserved residue(s) required for the propagation of feature annotation.</text>
</comment>
<feature type="binding site" evidence="5">
    <location>
        <position position="45"/>
    </location>
    <ligand>
        <name>FAD</name>
        <dbReference type="ChEBI" id="CHEBI:57692"/>
    </ligand>
</feature>
<dbReference type="RefSeq" id="WP_190262253.1">
    <property type="nucleotide sequence ID" value="NZ_CP053923.1"/>
</dbReference>
<feature type="binding site" evidence="5">
    <location>
        <position position="50"/>
    </location>
    <ligand>
        <name>FAD</name>
        <dbReference type="ChEBI" id="CHEBI:57692"/>
    </ligand>
</feature>
<feature type="binding site" evidence="5">
    <location>
        <position position="37"/>
    </location>
    <ligand>
        <name>FAD</name>
        <dbReference type="ChEBI" id="CHEBI:57692"/>
    </ligand>
</feature>
<dbReference type="InterPro" id="IPR023753">
    <property type="entry name" value="FAD/NAD-binding_dom"/>
</dbReference>
<feature type="domain" description="FAD/NAD(P)-binding" evidence="6">
    <location>
        <begin position="9"/>
        <end position="306"/>
    </location>
</feature>
<keyword evidence="2 5" id="KW-0274">FAD</keyword>
<keyword evidence="8" id="KW-1185">Reference proteome</keyword>
<feature type="binding site" evidence="5">
    <location>
        <position position="336"/>
    </location>
    <ligand>
        <name>FAD</name>
        <dbReference type="ChEBI" id="CHEBI:57692"/>
    </ligand>
</feature>
<dbReference type="InterPro" id="IPR022890">
    <property type="entry name" value="Fd--NADP_Rdtase_type_2"/>
</dbReference>
<reference evidence="7 8" key="1">
    <citation type="submission" date="2020-05" db="EMBL/GenBank/DDBJ databases">
        <title>Complete closed genome sequence of Defluviicoccus vanus.</title>
        <authorList>
            <person name="Bessarab I."/>
            <person name="Arumugam K."/>
            <person name="Maszenan A.M."/>
            <person name="Seviour R.J."/>
            <person name="Williams R.B."/>
        </authorList>
    </citation>
    <scope>NUCLEOTIDE SEQUENCE [LARGE SCALE GENOMIC DNA]</scope>
    <source>
        <strain evidence="7 8">Ben 114</strain>
    </source>
</reference>
<dbReference type="InterPro" id="IPR050097">
    <property type="entry name" value="Ferredoxin-NADP_redctase_2"/>
</dbReference>
<evidence type="ECO:0000313" key="8">
    <source>
        <dbReference type="Proteomes" id="UP000516369"/>
    </source>
</evidence>
<comment type="similarity">
    <text evidence="5">Belongs to the ferredoxin--NADP reductase type 2 family.</text>
</comment>
<evidence type="ECO:0000256" key="4">
    <source>
        <dbReference type="ARBA" id="ARBA00023002"/>
    </source>
</evidence>
<dbReference type="Gene3D" id="3.50.50.60">
    <property type="entry name" value="FAD/NAD(P)-binding domain"/>
    <property type="match status" value="2"/>
</dbReference>
<evidence type="ECO:0000313" key="7">
    <source>
        <dbReference type="EMBL" id="QNT68787.1"/>
    </source>
</evidence>
<dbReference type="SUPFAM" id="SSF51905">
    <property type="entry name" value="FAD/NAD(P)-binding domain"/>
    <property type="match status" value="1"/>
</dbReference>
<dbReference type="GO" id="GO:0050661">
    <property type="term" value="F:NADP binding"/>
    <property type="evidence" value="ECO:0007669"/>
    <property type="project" value="UniProtKB-UniRule"/>
</dbReference>
<dbReference type="AlphaFoldDB" id="A0A7H1MZA1"/>
<organism evidence="7 8">
    <name type="scientific">Defluviicoccus vanus</name>
    <dbReference type="NCBI Taxonomy" id="111831"/>
    <lineage>
        <taxon>Bacteria</taxon>
        <taxon>Pseudomonadati</taxon>
        <taxon>Pseudomonadota</taxon>
        <taxon>Alphaproteobacteria</taxon>
        <taxon>Rhodospirillales</taxon>
        <taxon>Rhodospirillaceae</taxon>
        <taxon>Defluviicoccus</taxon>
    </lineage>
</organism>
<dbReference type="InterPro" id="IPR036188">
    <property type="entry name" value="FAD/NAD-bd_sf"/>
</dbReference>
<dbReference type="Proteomes" id="UP000516369">
    <property type="component" value="Chromosome"/>
</dbReference>
<keyword evidence="1 5" id="KW-0285">Flavoprotein</keyword>
<comment type="catalytic activity">
    <reaction evidence="5">
        <text>2 reduced [2Fe-2S]-[ferredoxin] + NADP(+) + H(+) = 2 oxidized [2Fe-2S]-[ferredoxin] + NADPH</text>
        <dbReference type="Rhea" id="RHEA:20125"/>
        <dbReference type="Rhea" id="RHEA-COMP:10000"/>
        <dbReference type="Rhea" id="RHEA-COMP:10001"/>
        <dbReference type="ChEBI" id="CHEBI:15378"/>
        <dbReference type="ChEBI" id="CHEBI:33737"/>
        <dbReference type="ChEBI" id="CHEBI:33738"/>
        <dbReference type="ChEBI" id="CHEBI:57783"/>
        <dbReference type="ChEBI" id="CHEBI:58349"/>
        <dbReference type="EC" id="1.18.1.2"/>
    </reaction>
</comment>
<dbReference type="HAMAP" id="MF_01685">
    <property type="entry name" value="FENR2"/>
    <property type="match status" value="1"/>
</dbReference>
<name>A0A7H1MZA1_9PROT</name>
<evidence type="ECO:0000256" key="3">
    <source>
        <dbReference type="ARBA" id="ARBA00022857"/>
    </source>
</evidence>
<dbReference type="Pfam" id="PF07992">
    <property type="entry name" value="Pyr_redox_2"/>
    <property type="match status" value="1"/>
</dbReference>
<keyword evidence="3 5" id="KW-0521">NADP</keyword>
<evidence type="ECO:0000256" key="1">
    <source>
        <dbReference type="ARBA" id="ARBA00022630"/>
    </source>
</evidence>
<dbReference type="PANTHER" id="PTHR48105">
    <property type="entry name" value="THIOREDOXIN REDUCTASE 1-RELATED-RELATED"/>
    <property type="match status" value="1"/>
</dbReference>